<dbReference type="Pfam" id="PF11578">
    <property type="entry name" value="DUF3237"/>
    <property type="match status" value="1"/>
</dbReference>
<protein>
    <recommendedName>
        <fullName evidence="1">UPF0311 protein E8L99_02660</fullName>
    </recommendedName>
</protein>
<accession>A0A4D7QRJ2</accession>
<evidence type="ECO:0000313" key="3">
    <source>
        <dbReference type="Proteomes" id="UP000298588"/>
    </source>
</evidence>
<dbReference type="PANTHER" id="PTHR37315:SF1">
    <property type="entry name" value="UPF0311 PROTEIN BLR7842"/>
    <property type="match status" value="1"/>
</dbReference>
<gene>
    <name evidence="2" type="ORF">E8L99_02660</name>
</gene>
<dbReference type="EMBL" id="CP039865">
    <property type="protein sequence ID" value="QCK88593.1"/>
    <property type="molecule type" value="Genomic_DNA"/>
</dbReference>
<dbReference type="KEGG" id="paqt:E8L99_02660"/>
<name>A0A4D7QRJ2_9HYPH</name>
<dbReference type="AlphaFoldDB" id="A0A4D7QRJ2"/>
<keyword evidence="3" id="KW-1185">Reference proteome</keyword>
<sequence length="162" mass="17653">MSFASSRRPPMPAPSLVPVFSIAAEVAPAVEVGMTPVGERRLIPILGGEVTGPRLSGKVLPGGTDYQSIRDAGLADIHARYVIETADGARIYVENTGIRRGPPDLIARLRQGEVIDASKIYFRTVPRFETASPDHLWLMRSIFVCVGTRLPDRVLLDIYEVG</sequence>
<evidence type="ECO:0000313" key="2">
    <source>
        <dbReference type="EMBL" id="QCK88593.1"/>
    </source>
</evidence>
<dbReference type="Proteomes" id="UP000298588">
    <property type="component" value="Chromosome"/>
</dbReference>
<comment type="similarity">
    <text evidence="1">Belongs to the UPF0311 family.</text>
</comment>
<proteinExistence type="inferred from homology"/>
<dbReference type="PANTHER" id="PTHR37315">
    <property type="entry name" value="UPF0311 PROTEIN BLR7842"/>
    <property type="match status" value="1"/>
</dbReference>
<dbReference type="HAMAP" id="MF_00775">
    <property type="entry name" value="UPF0311"/>
    <property type="match status" value="1"/>
</dbReference>
<reference evidence="2 3" key="1">
    <citation type="submission" date="2019-04" db="EMBL/GenBank/DDBJ databases">
        <title>Phreatobacter aquaticus sp. nov.</title>
        <authorList>
            <person name="Choi A."/>
            <person name="Baek K."/>
        </authorList>
    </citation>
    <scope>NUCLEOTIDE SEQUENCE [LARGE SCALE GENOMIC DNA]</scope>
    <source>
        <strain evidence="2 3">NMCR1094</strain>
    </source>
</reference>
<dbReference type="OrthoDB" id="5294829at2"/>
<organism evidence="2 3">
    <name type="scientific">Phreatobacter aquaticus</name>
    <dbReference type="NCBI Taxonomy" id="2570229"/>
    <lineage>
        <taxon>Bacteria</taxon>
        <taxon>Pseudomonadati</taxon>
        <taxon>Pseudomonadota</taxon>
        <taxon>Alphaproteobacteria</taxon>
        <taxon>Hyphomicrobiales</taxon>
        <taxon>Phreatobacteraceae</taxon>
        <taxon>Phreatobacter</taxon>
    </lineage>
</organism>
<dbReference type="InterPro" id="IPR020915">
    <property type="entry name" value="UPF0311"/>
</dbReference>
<dbReference type="Gene3D" id="2.40.160.20">
    <property type="match status" value="1"/>
</dbReference>
<evidence type="ECO:0000256" key="1">
    <source>
        <dbReference type="HAMAP-Rule" id="MF_00775"/>
    </source>
</evidence>